<dbReference type="EMBL" id="JBEPMM010000001">
    <property type="protein sequence ID" value="MET3690532.1"/>
    <property type="molecule type" value="Genomic_DNA"/>
</dbReference>
<dbReference type="Proteomes" id="UP001549145">
    <property type="component" value="Unassembled WGS sequence"/>
</dbReference>
<evidence type="ECO:0000313" key="1">
    <source>
        <dbReference type="EMBL" id="MET3690532.1"/>
    </source>
</evidence>
<sequence length="102" mass="11700">MSFVERIRLRSKGGRKPALRYFDEAYYIRVYPEVAAHDLSPIEHYLLIGWKDRNDPGPDFSTHGYLDANPDVAAIRVCPLLHFLQHGMAEGRTGWETRASRG</sequence>
<comment type="caution">
    <text evidence="1">The sequence shown here is derived from an EMBL/GenBank/DDBJ whole genome shotgun (WGS) entry which is preliminary data.</text>
</comment>
<name>A0ABV2KZJ7_9HYPH</name>
<dbReference type="RefSeq" id="WP_238277348.1">
    <property type="nucleotide sequence ID" value="NZ_BPQL01000021.1"/>
</dbReference>
<organism evidence="1 2">
    <name type="scientific">Methylobacterium goesingense</name>
    <dbReference type="NCBI Taxonomy" id="243690"/>
    <lineage>
        <taxon>Bacteria</taxon>
        <taxon>Pseudomonadati</taxon>
        <taxon>Pseudomonadota</taxon>
        <taxon>Alphaproteobacteria</taxon>
        <taxon>Hyphomicrobiales</taxon>
        <taxon>Methylobacteriaceae</taxon>
        <taxon>Methylobacterium</taxon>
    </lineage>
</organism>
<keyword evidence="2" id="KW-1185">Reference proteome</keyword>
<reference evidence="1 2" key="1">
    <citation type="submission" date="2024-06" db="EMBL/GenBank/DDBJ databases">
        <title>Genomic Encyclopedia of Type Strains, Phase IV (KMG-IV): sequencing the most valuable type-strain genomes for metagenomic binning, comparative biology and taxonomic classification.</title>
        <authorList>
            <person name="Goeker M."/>
        </authorList>
    </citation>
    <scope>NUCLEOTIDE SEQUENCE [LARGE SCALE GENOMIC DNA]</scope>
    <source>
        <strain evidence="1 2">DSM 21331</strain>
    </source>
</reference>
<accession>A0ABV2KZJ7</accession>
<protein>
    <submittedName>
        <fullName evidence="1">Uncharacterized protein</fullName>
    </submittedName>
</protein>
<proteinExistence type="predicted"/>
<gene>
    <name evidence="1" type="ORF">ABID43_000051</name>
</gene>
<evidence type="ECO:0000313" key="2">
    <source>
        <dbReference type="Proteomes" id="UP001549145"/>
    </source>
</evidence>